<protein>
    <submittedName>
        <fullName evidence="2">Uncharacterized protein</fullName>
    </submittedName>
</protein>
<dbReference type="OrthoDB" id="1476984at2759"/>
<reference evidence="2 3" key="2">
    <citation type="journal article" date="2012" name="PLoS Pathog.">
        <title>Diverse lifestyles and strategies of plant pathogenesis encoded in the genomes of eighteen Dothideomycetes fungi.</title>
        <authorList>
            <person name="Ohm R.A."/>
            <person name="Feau N."/>
            <person name="Henrissat B."/>
            <person name="Schoch C.L."/>
            <person name="Horwitz B.A."/>
            <person name="Barry K.W."/>
            <person name="Condon B.J."/>
            <person name="Copeland A.C."/>
            <person name="Dhillon B."/>
            <person name="Glaser F."/>
            <person name="Hesse C.N."/>
            <person name="Kosti I."/>
            <person name="LaButti K."/>
            <person name="Lindquist E.A."/>
            <person name="Lucas S."/>
            <person name="Salamov A.A."/>
            <person name="Bradshaw R.E."/>
            <person name="Ciuffetti L."/>
            <person name="Hamelin R.C."/>
            <person name="Kema G.H.J."/>
            <person name="Lawrence C."/>
            <person name="Scott J.A."/>
            <person name="Spatafora J.W."/>
            <person name="Turgeon B.G."/>
            <person name="de Wit P.J.G.M."/>
            <person name="Zhong S."/>
            <person name="Goodwin S.B."/>
            <person name="Grigoriev I.V."/>
        </authorList>
    </citation>
    <scope>NUCLEOTIDE SEQUENCE [LARGE SCALE GENOMIC DNA]</scope>
    <source>
        <strain evidence="3">NZE10 / CBS 128990</strain>
    </source>
</reference>
<dbReference type="InterPro" id="IPR036704">
    <property type="entry name" value="RraA/RraA-like_sf"/>
</dbReference>
<dbReference type="eggNOG" id="ENOG502SNWV">
    <property type="taxonomic scope" value="Eukaryota"/>
</dbReference>
<gene>
    <name evidence="2" type="ORF">DOTSEDRAFT_44413</name>
</gene>
<reference evidence="3" key="1">
    <citation type="journal article" date="2012" name="PLoS Genet.">
        <title>The genomes of the fungal plant pathogens Cladosporium fulvum and Dothistroma septosporum reveal adaptation to different hosts and lifestyles but also signatures of common ancestry.</title>
        <authorList>
            <person name="de Wit P.J.G.M."/>
            <person name="van der Burgt A."/>
            <person name="Oekmen B."/>
            <person name="Stergiopoulos I."/>
            <person name="Abd-Elsalam K.A."/>
            <person name="Aerts A.L."/>
            <person name="Bahkali A.H."/>
            <person name="Beenen H.G."/>
            <person name="Chettri P."/>
            <person name="Cox M.P."/>
            <person name="Datema E."/>
            <person name="de Vries R.P."/>
            <person name="Dhillon B."/>
            <person name="Ganley A.R."/>
            <person name="Griffiths S.A."/>
            <person name="Guo Y."/>
            <person name="Hamelin R.C."/>
            <person name="Henrissat B."/>
            <person name="Kabir M.S."/>
            <person name="Jashni M.K."/>
            <person name="Kema G."/>
            <person name="Klaubauf S."/>
            <person name="Lapidus A."/>
            <person name="Levasseur A."/>
            <person name="Lindquist E."/>
            <person name="Mehrabi R."/>
            <person name="Ohm R.A."/>
            <person name="Owen T.J."/>
            <person name="Salamov A."/>
            <person name="Schwelm A."/>
            <person name="Schijlen E."/>
            <person name="Sun H."/>
            <person name="van den Burg H.A."/>
            <person name="van Ham R.C.H.J."/>
            <person name="Zhang S."/>
            <person name="Goodwin S.B."/>
            <person name="Grigoriev I.V."/>
            <person name="Collemare J."/>
            <person name="Bradshaw R.E."/>
        </authorList>
    </citation>
    <scope>NUCLEOTIDE SEQUENCE [LARGE SCALE GENOMIC DNA]</scope>
    <source>
        <strain evidence="3">NZE10 / CBS 128990</strain>
    </source>
</reference>
<sequence length="152" mass="16121">MQADVPVPGGAAPTAGLLGDIVANRYKTRGVQGAIIDGRIRDVVGCGKLCKDGEFVTFTKGVTSVGTGLQLKPWAVDIPLNIGSVIVKPGDIICADEAEQVVVIIPQDKLKEVLQILPKLKQADEAVLRDAESGVDLKSSFAAHPDHYTHFH</sequence>
<dbReference type="SUPFAM" id="SSF89562">
    <property type="entry name" value="RraA-like"/>
    <property type="match status" value="1"/>
</dbReference>
<dbReference type="Proteomes" id="UP000016933">
    <property type="component" value="Unassembled WGS sequence"/>
</dbReference>
<feature type="binding site" evidence="1">
    <location>
        <position position="42"/>
    </location>
    <ligand>
        <name>Mg(2+)</name>
        <dbReference type="ChEBI" id="CHEBI:18420"/>
    </ligand>
</feature>
<proteinExistence type="predicted"/>
<feature type="binding site" evidence="1">
    <location>
        <position position="41"/>
    </location>
    <ligand>
        <name>substrate</name>
    </ligand>
</feature>
<dbReference type="HOGENOM" id="CLU_072626_0_3_1"/>
<dbReference type="EMBL" id="KB446539">
    <property type="protein sequence ID" value="EME44138.1"/>
    <property type="molecule type" value="Genomic_DNA"/>
</dbReference>
<keyword evidence="1" id="KW-0460">Magnesium</keyword>
<evidence type="ECO:0000256" key="1">
    <source>
        <dbReference type="PIRSR" id="PIRSR605493-1"/>
    </source>
</evidence>
<dbReference type="AlphaFoldDB" id="N1PMI6"/>
<dbReference type="OMA" id="ICIPKDM"/>
<name>N1PMI6_DOTSN</name>
<evidence type="ECO:0000313" key="2">
    <source>
        <dbReference type="EMBL" id="EME44138.1"/>
    </source>
</evidence>
<dbReference type="PANTHER" id="PTHR33254">
    <property type="entry name" value="4-HYDROXY-4-METHYL-2-OXOGLUTARATE ALDOLASE 3-RELATED"/>
    <property type="match status" value="1"/>
</dbReference>
<dbReference type="PANTHER" id="PTHR33254:SF4">
    <property type="entry name" value="4-HYDROXY-4-METHYL-2-OXOGLUTARATE ALDOLASE 3-RELATED"/>
    <property type="match status" value="1"/>
</dbReference>
<dbReference type="STRING" id="675120.N1PMI6"/>
<feature type="binding site" evidence="1">
    <location>
        <begin position="19"/>
        <end position="22"/>
    </location>
    <ligand>
        <name>substrate</name>
    </ligand>
</feature>
<accession>N1PMI6</accession>
<dbReference type="CDD" id="cd16841">
    <property type="entry name" value="RraA_family"/>
    <property type="match status" value="1"/>
</dbReference>
<keyword evidence="3" id="KW-1185">Reference proteome</keyword>
<dbReference type="Pfam" id="PF03737">
    <property type="entry name" value="RraA-like"/>
    <property type="match status" value="1"/>
</dbReference>
<comment type="cofactor">
    <cofactor evidence="1">
        <name>Mg(2+)</name>
        <dbReference type="ChEBI" id="CHEBI:18420"/>
    </cofactor>
</comment>
<dbReference type="GO" id="GO:0046872">
    <property type="term" value="F:metal ion binding"/>
    <property type="evidence" value="ECO:0007669"/>
    <property type="project" value="UniProtKB-KW"/>
</dbReference>
<keyword evidence="1" id="KW-0479">Metal-binding</keyword>
<evidence type="ECO:0000313" key="3">
    <source>
        <dbReference type="Proteomes" id="UP000016933"/>
    </source>
</evidence>
<organism evidence="2 3">
    <name type="scientific">Dothistroma septosporum (strain NZE10 / CBS 128990)</name>
    <name type="common">Red band needle blight fungus</name>
    <name type="synonym">Mycosphaerella pini</name>
    <dbReference type="NCBI Taxonomy" id="675120"/>
    <lineage>
        <taxon>Eukaryota</taxon>
        <taxon>Fungi</taxon>
        <taxon>Dikarya</taxon>
        <taxon>Ascomycota</taxon>
        <taxon>Pezizomycotina</taxon>
        <taxon>Dothideomycetes</taxon>
        <taxon>Dothideomycetidae</taxon>
        <taxon>Mycosphaerellales</taxon>
        <taxon>Mycosphaerellaceae</taxon>
        <taxon>Dothistroma</taxon>
    </lineage>
</organism>
<dbReference type="InterPro" id="IPR005493">
    <property type="entry name" value="RraA/RraA-like"/>
</dbReference>
<dbReference type="Gene3D" id="3.50.30.40">
    <property type="entry name" value="Ribonuclease E inhibitor RraA/RraA-like"/>
    <property type="match status" value="1"/>
</dbReference>